<protein>
    <submittedName>
        <fullName evidence="1">Putative tick transposon</fullName>
    </submittedName>
</protein>
<organism evidence="1">
    <name type="scientific">Hyalomma excavatum</name>
    <dbReference type="NCBI Taxonomy" id="257692"/>
    <lineage>
        <taxon>Eukaryota</taxon>
        <taxon>Metazoa</taxon>
        <taxon>Ecdysozoa</taxon>
        <taxon>Arthropoda</taxon>
        <taxon>Chelicerata</taxon>
        <taxon>Arachnida</taxon>
        <taxon>Acari</taxon>
        <taxon>Parasitiformes</taxon>
        <taxon>Ixodida</taxon>
        <taxon>Ixodoidea</taxon>
        <taxon>Ixodidae</taxon>
        <taxon>Hyalomminae</taxon>
        <taxon>Hyalomma</taxon>
    </lineage>
</organism>
<dbReference type="EMBL" id="GEFH01003500">
    <property type="protein sequence ID" value="JAP65081.1"/>
    <property type="molecule type" value="mRNA"/>
</dbReference>
<proteinExistence type="evidence at transcript level"/>
<evidence type="ECO:0000313" key="1">
    <source>
        <dbReference type="EMBL" id="JAP65081.1"/>
    </source>
</evidence>
<reference evidence="1" key="1">
    <citation type="journal article" date="2017" name="Ticks Tick Borne Dis.">
        <title>An insight into the sialome of Hyalomma excavatum.</title>
        <authorList>
            <person name="Ribeiro J.M."/>
            <person name="Slovak M."/>
            <person name="Francischetti I.M."/>
        </authorList>
    </citation>
    <scope>NUCLEOTIDE SEQUENCE</scope>
    <source>
        <strain evidence="1">Samish</strain>
        <tissue evidence="1">Salivary glands</tissue>
    </source>
</reference>
<accession>A0A131XH83</accession>
<sequence length="119" mass="14003">QAIRSIHNKYRHTDSPTMLLNASNLKTLAKRAKEARLKFIFQILNNRFKINASKDISFSESRPTRQKHANKLTEYSYTNDTFKYSFFPLAVREWNLLHPSITNTKSFSEFAMKIEETNN</sequence>
<feature type="non-terminal residue" evidence="1">
    <location>
        <position position="1"/>
    </location>
</feature>
<name>A0A131XH83_9ACAR</name>
<dbReference type="AlphaFoldDB" id="A0A131XH83"/>